<dbReference type="PIRSF" id="PIRSF003078">
    <property type="entry name" value="GidB"/>
    <property type="match status" value="1"/>
</dbReference>
<reference evidence="8 10" key="3">
    <citation type="submission" date="2019-08" db="EMBL/GenBank/DDBJ databases">
        <authorList>
            <person name="Kuhnert P."/>
        </authorList>
    </citation>
    <scope>NUCLEOTIDE SEQUENCE [LARGE SCALE GENOMIC DNA]</scope>
    <source>
        <strain evidence="8 10">B36.5</strain>
    </source>
</reference>
<evidence type="ECO:0000256" key="5">
    <source>
        <dbReference type="ARBA" id="ARBA00022691"/>
    </source>
</evidence>
<dbReference type="GeneID" id="57752309"/>
<dbReference type="PANTHER" id="PTHR31760">
    <property type="entry name" value="S-ADENOSYL-L-METHIONINE-DEPENDENT METHYLTRANSFERASES SUPERFAMILY PROTEIN"/>
    <property type="match status" value="1"/>
</dbReference>
<dbReference type="InterPro" id="IPR029063">
    <property type="entry name" value="SAM-dependent_MTases_sf"/>
</dbReference>
<dbReference type="CDD" id="cd02440">
    <property type="entry name" value="AdoMet_MTases"/>
    <property type="match status" value="1"/>
</dbReference>
<comment type="subcellular location">
    <subcellularLocation>
        <location evidence="6">Cytoplasm</location>
    </subcellularLocation>
</comment>
<feature type="binding site" evidence="6">
    <location>
        <position position="159"/>
    </location>
    <ligand>
        <name>S-adenosyl-L-methionine</name>
        <dbReference type="ChEBI" id="CHEBI:59789"/>
    </ligand>
</feature>
<reference evidence="9" key="2">
    <citation type="submission" date="2015-01" db="EMBL/GenBank/DDBJ databases">
        <authorList>
            <person name="Manzoor Shahid"/>
            <person name="Zubair Saima"/>
        </authorList>
    </citation>
    <scope>NUCLEOTIDE SEQUENCE [LARGE SCALE GENOMIC DNA]</scope>
    <source>
        <strain evidence="9">V1</strain>
    </source>
</reference>
<keyword evidence="5 6" id="KW-0949">S-adenosyl-L-methionine</keyword>
<feature type="binding site" evidence="6">
    <location>
        <begin position="145"/>
        <end position="146"/>
    </location>
    <ligand>
        <name>S-adenosyl-L-methionine</name>
        <dbReference type="ChEBI" id="CHEBI:59789"/>
    </ligand>
</feature>
<evidence type="ECO:0000256" key="3">
    <source>
        <dbReference type="ARBA" id="ARBA00022603"/>
    </source>
</evidence>
<gene>
    <name evidence="6 7" type="primary">rsmG</name>
    <name evidence="8" type="ORF">FUT82_14080</name>
    <name evidence="7" type="ORF">TPHV1_140019</name>
</gene>
<comment type="function">
    <text evidence="6">Specifically methylates the N7 position of a guanine in 16S rRNA.</text>
</comment>
<proteinExistence type="inferred from homology"/>
<protein>
    <recommendedName>
        <fullName evidence="6">Ribosomal RNA small subunit methyltransferase G</fullName>
        <ecNumber evidence="6">2.1.1.-</ecNumber>
    </recommendedName>
    <alternativeName>
        <fullName evidence="6">16S rRNA 7-methylguanosine methyltransferase</fullName>
        <shortName evidence="6">16S rRNA m7G methyltransferase</shortName>
    </alternativeName>
</protein>
<comment type="similarity">
    <text evidence="6">Belongs to the methyltransferase superfamily. RNA methyltransferase RsmG family.</text>
</comment>
<dbReference type="SUPFAM" id="SSF53335">
    <property type="entry name" value="S-adenosyl-L-methionine-dependent methyltransferases"/>
    <property type="match status" value="1"/>
</dbReference>
<keyword evidence="9" id="KW-1185">Reference proteome</keyword>
<reference evidence="7" key="1">
    <citation type="submission" date="2015-01" db="EMBL/GenBank/DDBJ databases">
        <authorList>
            <person name="Xiang T."/>
            <person name="Song Y."/>
            <person name="Huang L."/>
            <person name="Wang B."/>
            <person name="Wu P."/>
        </authorList>
    </citation>
    <scope>NUCLEOTIDE SEQUENCE [LARGE SCALE GENOMIC DNA]</scope>
    <source>
        <strain evidence="7">V1</strain>
    </source>
</reference>
<dbReference type="EMBL" id="CP042817">
    <property type="protein sequence ID" value="QEJ99007.1"/>
    <property type="molecule type" value="Genomic_DNA"/>
</dbReference>
<evidence type="ECO:0000313" key="8">
    <source>
        <dbReference type="EMBL" id="QEJ99007.1"/>
    </source>
</evidence>
<keyword evidence="3 6" id="KW-0489">Methyltransferase</keyword>
<dbReference type="Proteomes" id="UP000323594">
    <property type="component" value="Chromosome"/>
</dbReference>
<dbReference type="NCBIfam" id="TIGR00138">
    <property type="entry name" value="rsmG_gidB"/>
    <property type="match status" value="1"/>
</dbReference>
<evidence type="ECO:0000313" key="7">
    <source>
        <dbReference type="EMBL" id="CEM61071.1"/>
    </source>
</evidence>
<evidence type="ECO:0000256" key="2">
    <source>
        <dbReference type="ARBA" id="ARBA00022552"/>
    </source>
</evidence>
<keyword evidence="1 6" id="KW-0963">Cytoplasm</keyword>
<dbReference type="RefSeq" id="WP_024752178.1">
    <property type="nucleotide sequence ID" value="NZ_CDNC01000006.1"/>
</dbReference>
<dbReference type="GO" id="GO:0005829">
    <property type="term" value="C:cytosol"/>
    <property type="evidence" value="ECO:0007669"/>
    <property type="project" value="TreeGrafter"/>
</dbReference>
<evidence type="ECO:0000256" key="6">
    <source>
        <dbReference type="HAMAP-Rule" id="MF_00074"/>
    </source>
</evidence>
<dbReference type="Pfam" id="PF02527">
    <property type="entry name" value="GidB"/>
    <property type="match status" value="1"/>
</dbReference>
<dbReference type="EMBL" id="CDNC01000006">
    <property type="protein sequence ID" value="CEM61071.1"/>
    <property type="molecule type" value="Genomic_DNA"/>
</dbReference>
<evidence type="ECO:0000256" key="4">
    <source>
        <dbReference type="ARBA" id="ARBA00022679"/>
    </source>
</evidence>
<feature type="binding site" evidence="6">
    <location>
        <position position="90"/>
    </location>
    <ligand>
        <name>S-adenosyl-L-methionine</name>
        <dbReference type="ChEBI" id="CHEBI:59789"/>
    </ligand>
</feature>
<dbReference type="Gene3D" id="3.40.50.150">
    <property type="entry name" value="Vaccinia Virus protein VP39"/>
    <property type="match status" value="1"/>
</dbReference>
<dbReference type="GO" id="GO:0070043">
    <property type="term" value="F:rRNA (guanine-N7-)-methyltransferase activity"/>
    <property type="evidence" value="ECO:0007669"/>
    <property type="project" value="UniProtKB-UniRule"/>
</dbReference>
<organism evidence="7 9">
    <name type="scientific">Treponema phagedenis</name>
    <dbReference type="NCBI Taxonomy" id="162"/>
    <lineage>
        <taxon>Bacteria</taxon>
        <taxon>Pseudomonadati</taxon>
        <taxon>Spirochaetota</taxon>
        <taxon>Spirochaetia</taxon>
        <taxon>Spirochaetales</taxon>
        <taxon>Treponemataceae</taxon>
        <taxon>Treponema</taxon>
    </lineage>
</organism>
<dbReference type="InterPro" id="IPR003682">
    <property type="entry name" value="rRNA_ssu_MeTfrase_G"/>
</dbReference>
<keyword evidence="4 6" id="KW-0808">Transferase</keyword>
<dbReference type="OrthoDB" id="9808773at2"/>
<evidence type="ECO:0000313" key="10">
    <source>
        <dbReference type="Proteomes" id="UP000323594"/>
    </source>
</evidence>
<keyword evidence="2 6" id="KW-0698">rRNA processing</keyword>
<name>A0A0B7GWR3_TREPH</name>
<accession>A0A0B7GWR3</accession>
<dbReference type="HAMAP" id="MF_00074">
    <property type="entry name" value="16SrRNA_methyltr_G"/>
    <property type="match status" value="1"/>
</dbReference>
<evidence type="ECO:0000313" key="9">
    <source>
        <dbReference type="Proteomes" id="UP000042527"/>
    </source>
</evidence>
<dbReference type="Proteomes" id="UP000042527">
    <property type="component" value="Unassembled WGS sequence"/>
</dbReference>
<evidence type="ECO:0000256" key="1">
    <source>
        <dbReference type="ARBA" id="ARBA00022490"/>
    </source>
</evidence>
<comment type="caution">
    <text evidence="6">Lacks conserved residue(s) required for the propagation of feature annotation.</text>
</comment>
<dbReference type="AlphaFoldDB" id="A0A0B7GWR3"/>
<sequence>MRVQDALRYLAQGLEELKITDSDGSIAELLTKYIRELQLFNSAFNLVKVDSEKELVINHILDSLAPWKIFADRFDAAKNTDAVYRFADAGSGAGFPGIPLACLFLSKNPAVQFTLIERMQKRAAFLENVCAVLNLTNVSVLQCPIEQSPEHEYDIVAFRAFRPLDKQMISGLSDRVKSGAVLAAYKGKLQKITEEMEGIRNFIDSYTPHPVQVPFLKAERHLVLIQVK</sequence>
<dbReference type="EC" id="2.1.1.-" evidence="6"/>
<feature type="binding site" evidence="6">
    <location>
        <position position="95"/>
    </location>
    <ligand>
        <name>S-adenosyl-L-methionine</name>
        <dbReference type="ChEBI" id="CHEBI:59789"/>
    </ligand>
</feature>
<dbReference type="PANTHER" id="PTHR31760:SF0">
    <property type="entry name" value="S-ADENOSYL-L-METHIONINE-DEPENDENT METHYLTRANSFERASES SUPERFAMILY PROTEIN"/>
    <property type="match status" value="1"/>
</dbReference>